<reference evidence="1 2" key="1">
    <citation type="journal article" date="2019" name="Genome Biol. Evol.">
        <title>Insights into the evolution of the New World diploid cottons (Gossypium, subgenus Houzingenia) based on genome sequencing.</title>
        <authorList>
            <person name="Grover C.E."/>
            <person name="Arick M.A. 2nd"/>
            <person name="Thrash A."/>
            <person name="Conover J.L."/>
            <person name="Sanders W.S."/>
            <person name="Peterson D.G."/>
            <person name="Frelichowski J.E."/>
            <person name="Scheffler J.A."/>
            <person name="Scheffler B.E."/>
            <person name="Wendel J.F."/>
        </authorList>
    </citation>
    <scope>NUCLEOTIDE SEQUENCE [LARGE SCALE GENOMIC DNA]</scope>
    <source>
        <strain evidence="1">185</strain>
        <tissue evidence="1">Leaf</tissue>
    </source>
</reference>
<dbReference type="EMBL" id="JABFAA010000005">
    <property type="protein sequence ID" value="MBA0681947.1"/>
    <property type="molecule type" value="Genomic_DNA"/>
</dbReference>
<evidence type="ECO:0000313" key="2">
    <source>
        <dbReference type="Proteomes" id="UP000593577"/>
    </source>
</evidence>
<comment type="caution">
    <text evidence="1">The sequence shown here is derived from an EMBL/GenBank/DDBJ whole genome shotgun (WGS) entry which is preliminary data.</text>
</comment>
<protein>
    <recommendedName>
        <fullName evidence="3">RNase H type-1 domain-containing protein</fullName>
    </recommendedName>
</protein>
<keyword evidence="2" id="KW-1185">Reference proteome</keyword>
<dbReference type="AlphaFoldDB" id="A0A7J8X3U5"/>
<name>A0A7J8X3U5_GOSAI</name>
<dbReference type="Proteomes" id="UP000593577">
    <property type="component" value="Unassembled WGS sequence"/>
</dbReference>
<accession>A0A7J8X3U5</accession>
<gene>
    <name evidence="1" type="ORF">Goari_023714</name>
</gene>
<evidence type="ECO:0000313" key="1">
    <source>
        <dbReference type="EMBL" id="MBA0681947.1"/>
    </source>
</evidence>
<organism evidence="1 2">
    <name type="scientific">Gossypium aridum</name>
    <name type="common">American cotton</name>
    <name type="synonym">Erioxylum aridum</name>
    <dbReference type="NCBI Taxonomy" id="34290"/>
    <lineage>
        <taxon>Eukaryota</taxon>
        <taxon>Viridiplantae</taxon>
        <taxon>Streptophyta</taxon>
        <taxon>Embryophyta</taxon>
        <taxon>Tracheophyta</taxon>
        <taxon>Spermatophyta</taxon>
        <taxon>Magnoliopsida</taxon>
        <taxon>eudicotyledons</taxon>
        <taxon>Gunneridae</taxon>
        <taxon>Pentapetalae</taxon>
        <taxon>rosids</taxon>
        <taxon>malvids</taxon>
        <taxon>Malvales</taxon>
        <taxon>Malvaceae</taxon>
        <taxon>Malvoideae</taxon>
        <taxon>Gossypium</taxon>
    </lineage>
</organism>
<sequence length="63" mass="7307">MCKTLLVEIIFAGKAIDNHFMELRAIHKLIQRNWRIRIHHIPKAYDVVADFIAKYPATGFTGI</sequence>
<proteinExistence type="predicted"/>
<feature type="non-terminal residue" evidence="1">
    <location>
        <position position="63"/>
    </location>
</feature>
<evidence type="ECO:0008006" key="3">
    <source>
        <dbReference type="Google" id="ProtNLM"/>
    </source>
</evidence>